<dbReference type="EMBL" id="AQHR01000080">
    <property type="protein sequence ID" value="EON76714.1"/>
    <property type="molecule type" value="Genomic_DNA"/>
</dbReference>
<dbReference type="AlphaFoldDB" id="R7ZRU6"/>
<dbReference type="GO" id="GO:0004252">
    <property type="term" value="F:serine-type endopeptidase activity"/>
    <property type="evidence" value="ECO:0007669"/>
    <property type="project" value="UniProtKB-UniRule"/>
</dbReference>
<proteinExistence type="inferred from homology"/>
<keyword evidence="8" id="KW-1185">Reference proteome</keyword>
<dbReference type="STRING" id="1232681.ADIS_2773"/>
<dbReference type="InterPro" id="IPR000209">
    <property type="entry name" value="Peptidase_S8/S53_dom"/>
</dbReference>
<dbReference type="PANTHER" id="PTHR43806:SF67">
    <property type="entry name" value="EGF-LIKE DOMAIN-CONTAINING PROTEIN"/>
    <property type="match status" value="1"/>
</dbReference>
<comment type="caution">
    <text evidence="7">The sequence shown here is derived from an EMBL/GenBank/DDBJ whole genome shotgun (WGS) entry which is preliminary data.</text>
</comment>
<evidence type="ECO:0000259" key="6">
    <source>
        <dbReference type="Pfam" id="PF00082"/>
    </source>
</evidence>
<protein>
    <submittedName>
        <fullName evidence="7">Subtilisin-like serine protease</fullName>
    </submittedName>
</protein>
<sequence>MVSSSRSVFLLLFTVFLTYGGYSQDRYAIHYHYKPTERYSLDRPGELLTEASLLRRDRERIRLDSTDLPVADSYIAAVEAEVSQVLYHTHWLNASVVVADEKAMATIRSWPFVAETVLIGRGPGIRSSKNGRKEVRVDSAMDSPAHPYQPYDFQNELLGIPQMHLDGYTGAGVRVAVFDAGFHNVDNIPAFKHLFEQGKIIGTRDFVDVGSTGVFKSDTHGTGALSLIAANDNRLVAGAYDASIILCITEDMSTEFRIEEYNWIKAAEYADSLGVDIINSSLGYNHFDDVDMNYGKDDMDGKTAIISIGASIAASKGILVVTSNGNEGNLSWRTVTAPADSKDVLAVGAISTSLEKAGFSSVGPTADGRIKPDLVAYGTGVNLWRYTSGPSFSSGTSFSAPQVAALAAGLWQANPNLKMAELKELLIRSGHQAENPNMEIGYGIPNYERAMLGRDEDSQPVRELIVSLFPNPLEGDRLFVMNFPPQANGVRLISSAGNLVSQWTLGNSELRNPMEFHVGDILPGLYIVEFQSTNWAQRHKLLKR</sequence>
<dbReference type="InterPro" id="IPR015500">
    <property type="entry name" value="Peptidase_S8_subtilisin-rel"/>
</dbReference>
<keyword evidence="4 5" id="KW-0720">Serine protease</keyword>
<dbReference type="PRINTS" id="PR00723">
    <property type="entry name" value="SUBTILISIN"/>
</dbReference>
<evidence type="ECO:0000313" key="7">
    <source>
        <dbReference type="EMBL" id="EON76714.1"/>
    </source>
</evidence>
<evidence type="ECO:0000256" key="2">
    <source>
        <dbReference type="ARBA" id="ARBA00022670"/>
    </source>
</evidence>
<dbReference type="InterPro" id="IPR050131">
    <property type="entry name" value="Peptidase_S8_subtilisin-like"/>
</dbReference>
<feature type="domain" description="Peptidase S8/S53" evidence="6">
    <location>
        <begin position="170"/>
        <end position="443"/>
    </location>
</feature>
<accession>R7ZRU6</accession>
<feature type="active site" description="Charge relay system" evidence="5">
    <location>
        <position position="179"/>
    </location>
</feature>
<evidence type="ECO:0000313" key="8">
    <source>
        <dbReference type="Proteomes" id="UP000013909"/>
    </source>
</evidence>
<dbReference type="PIRSF" id="PIRSF037903">
    <property type="entry name" value="Subtilisin_rel_GFO_2223"/>
    <property type="match status" value="1"/>
</dbReference>
<dbReference type="PROSITE" id="PS51892">
    <property type="entry name" value="SUBTILASE"/>
    <property type="match status" value="1"/>
</dbReference>
<dbReference type="InterPro" id="IPR017317">
    <property type="entry name" value="Pept_S8_subtilisin_bacteroid-2"/>
</dbReference>
<dbReference type="SUPFAM" id="SSF52743">
    <property type="entry name" value="Subtilisin-like"/>
    <property type="match status" value="1"/>
</dbReference>
<dbReference type="GO" id="GO:0006508">
    <property type="term" value="P:proteolysis"/>
    <property type="evidence" value="ECO:0007669"/>
    <property type="project" value="UniProtKB-KW"/>
</dbReference>
<dbReference type="Pfam" id="PF00082">
    <property type="entry name" value="Peptidase_S8"/>
    <property type="match status" value="1"/>
</dbReference>
<feature type="active site" description="Charge relay system" evidence="5">
    <location>
        <position position="220"/>
    </location>
</feature>
<organism evidence="7 8">
    <name type="scientific">Lunatimonas lonarensis</name>
    <dbReference type="NCBI Taxonomy" id="1232681"/>
    <lineage>
        <taxon>Bacteria</taxon>
        <taxon>Pseudomonadati</taxon>
        <taxon>Bacteroidota</taxon>
        <taxon>Cytophagia</taxon>
        <taxon>Cytophagales</taxon>
        <taxon>Cyclobacteriaceae</taxon>
    </lineage>
</organism>
<keyword evidence="3 5" id="KW-0378">Hydrolase</keyword>
<feature type="active site" description="Charge relay system" evidence="5">
    <location>
        <position position="397"/>
    </location>
</feature>
<dbReference type="CDD" id="cd07493">
    <property type="entry name" value="Peptidases_S8_9"/>
    <property type="match status" value="1"/>
</dbReference>
<dbReference type="Gene3D" id="3.40.50.200">
    <property type="entry name" value="Peptidase S8/S53 domain"/>
    <property type="match status" value="1"/>
</dbReference>
<dbReference type="InterPro" id="IPR036852">
    <property type="entry name" value="Peptidase_S8/S53_dom_sf"/>
</dbReference>
<keyword evidence="2 5" id="KW-0645">Protease</keyword>
<evidence type="ECO:0000256" key="3">
    <source>
        <dbReference type="ARBA" id="ARBA00022801"/>
    </source>
</evidence>
<gene>
    <name evidence="7" type="ORF">ADIS_2773</name>
</gene>
<dbReference type="OrthoDB" id="9792152at2"/>
<reference evidence="7 8" key="1">
    <citation type="submission" date="2013-02" db="EMBL/GenBank/DDBJ databases">
        <title>A novel strain isolated from Lonar lake, Maharashtra, India.</title>
        <authorList>
            <person name="Singh A."/>
        </authorList>
    </citation>
    <scope>NUCLEOTIDE SEQUENCE [LARGE SCALE GENOMIC DNA]</scope>
    <source>
        <strain evidence="7 8">AK24</strain>
    </source>
</reference>
<evidence type="ECO:0000256" key="5">
    <source>
        <dbReference type="PROSITE-ProRule" id="PRU01240"/>
    </source>
</evidence>
<evidence type="ECO:0000256" key="1">
    <source>
        <dbReference type="ARBA" id="ARBA00011073"/>
    </source>
</evidence>
<name>R7ZRU6_9BACT</name>
<comment type="similarity">
    <text evidence="1 5">Belongs to the peptidase S8 family.</text>
</comment>
<dbReference type="PANTHER" id="PTHR43806">
    <property type="entry name" value="PEPTIDASE S8"/>
    <property type="match status" value="1"/>
</dbReference>
<dbReference type="InterPro" id="IPR023828">
    <property type="entry name" value="Peptidase_S8_Ser-AS"/>
</dbReference>
<dbReference type="Proteomes" id="UP000013909">
    <property type="component" value="Unassembled WGS sequence"/>
</dbReference>
<dbReference type="RefSeq" id="WP_010854907.1">
    <property type="nucleotide sequence ID" value="NZ_AQHR01000080.1"/>
</dbReference>
<dbReference type="PROSITE" id="PS00138">
    <property type="entry name" value="SUBTILASE_SER"/>
    <property type="match status" value="1"/>
</dbReference>
<dbReference type="PATRIC" id="fig|1288963.3.peg.2762"/>
<evidence type="ECO:0000256" key="4">
    <source>
        <dbReference type="ARBA" id="ARBA00022825"/>
    </source>
</evidence>